<dbReference type="Proteomes" id="UP000559027">
    <property type="component" value="Unassembled WGS sequence"/>
</dbReference>
<dbReference type="OrthoDB" id="3362027at2759"/>
<feature type="transmembrane region" description="Helical" evidence="1">
    <location>
        <begin position="89"/>
        <end position="110"/>
    </location>
</feature>
<reference evidence="2 3" key="1">
    <citation type="journal article" date="2020" name="ISME J.">
        <title>Uncovering the hidden diversity of litter-decomposition mechanisms in mushroom-forming fungi.</title>
        <authorList>
            <person name="Floudas D."/>
            <person name="Bentzer J."/>
            <person name="Ahren D."/>
            <person name="Johansson T."/>
            <person name="Persson P."/>
            <person name="Tunlid A."/>
        </authorList>
    </citation>
    <scope>NUCLEOTIDE SEQUENCE [LARGE SCALE GENOMIC DNA]</scope>
    <source>
        <strain evidence="2 3">CBS 146.42</strain>
    </source>
</reference>
<accession>A0A8H5D2Z3</accession>
<keyword evidence="1" id="KW-0472">Membrane</keyword>
<dbReference type="EMBL" id="JAACJO010000012">
    <property type="protein sequence ID" value="KAF5351758.1"/>
    <property type="molecule type" value="Genomic_DNA"/>
</dbReference>
<gene>
    <name evidence="2" type="ORF">D9756_007413</name>
</gene>
<feature type="transmembrane region" description="Helical" evidence="1">
    <location>
        <begin position="146"/>
        <end position="166"/>
    </location>
</feature>
<keyword evidence="1" id="KW-1133">Transmembrane helix</keyword>
<name>A0A8H5D2Z3_9AGAR</name>
<proteinExistence type="predicted"/>
<evidence type="ECO:0000256" key="1">
    <source>
        <dbReference type="SAM" id="Phobius"/>
    </source>
</evidence>
<evidence type="ECO:0000313" key="2">
    <source>
        <dbReference type="EMBL" id="KAF5351758.1"/>
    </source>
</evidence>
<sequence>MTTATPLRRTRTFCGCIPVRAGVITLAIIGLVGGACVAALGCLNLINLPPTEANRIANGIQVGVYTVLALVSLFGLIGAIMKKRAFINLYFAILIGHLLFSFALGVYGMYRVFRDSPQYLHECQSGSEDPSIIKICREGDMLMKGIVVGVSIIAWLLEIWACVIVFDYSKQLEEEEEDAESVVKDNEVW</sequence>
<organism evidence="2 3">
    <name type="scientific">Leucocoprinus leucothites</name>
    <dbReference type="NCBI Taxonomy" id="201217"/>
    <lineage>
        <taxon>Eukaryota</taxon>
        <taxon>Fungi</taxon>
        <taxon>Dikarya</taxon>
        <taxon>Basidiomycota</taxon>
        <taxon>Agaricomycotina</taxon>
        <taxon>Agaricomycetes</taxon>
        <taxon>Agaricomycetidae</taxon>
        <taxon>Agaricales</taxon>
        <taxon>Agaricineae</taxon>
        <taxon>Agaricaceae</taxon>
        <taxon>Leucocoprinus</taxon>
    </lineage>
</organism>
<feature type="transmembrane region" description="Helical" evidence="1">
    <location>
        <begin position="58"/>
        <end position="77"/>
    </location>
</feature>
<protein>
    <submittedName>
        <fullName evidence="2">Uncharacterized protein</fullName>
    </submittedName>
</protein>
<feature type="transmembrane region" description="Helical" evidence="1">
    <location>
        <begin position="21"/>
        <end position="46"/>
    </location>
</feature>
<comment type="caution">
    <text evidence="2">The sequence shown here is derived from an EMBL/GenBank/DDBJ whole genome shotgun (WGS) entry which is preliminary data.</text>
</comment>
<dbReference type="AlphaFoldDB" id="A0A8H5D2Z3"/>
<keyword evidence="1" id="KW-0812">Transmembrane</keyword>
<keyword evidence="3" id="KW-1185">Reference proteome</keyword>
<evidence type="ECO:0000313" key="3">
    <source>
        <dbReference type="Proteomes" id="UP000559027"/>
    </source>
</evidence>